<gene>
    <name evidence="12" type="ORF">APLA_LOCUS12750</name>
    <name evidence="11" type="ORF">APLA_LOCUS4616</name>
</gene>
<dbReference type="EC" id="2.8.2.-" evidence="9"/>
<keyword evidence="10" id="KW-0732">Signal</keyword>
<proteinExistence type="inferred from homology"/>
<dbReference type="PANTHER" id="PTHR12137:SF54">
    <property type="entry name" value="CARBOHYDRATE SULFOTRANSFERASE"/>
    <property type="match status" value="1"/>
</dbReference>
<protein>
    <recommendedName>
        <fullName evidence="9">Carbohydrate sulfotransferase</fullName>
        <ecNumber evidence="9">2.8.2.-</ecNumber>
    </recommendedName>
</protein>
<keyword evidence="3 9" id="KW-0808">Transferase</keyword>
<keyword evidence="4" id="KW-0812">Transmembrane</keyword>
<keyword evidence="8 9" id="KW-0325">Glycoprotein</keyword>
<evidence type="ECO:0000313" key="13">
    <source>
        <dbReference type="Proteomes" id="UP000494106"/>
    </source>
</evidence>
<dbReference type="AlphaFoldDB" id="A0A8S0ZFI5"/>
<sequence>MSVLKLQLVLILNLWLVSGDVHDNEVSEHSLELTQSLNLARQELIQETCRRFPPRYGIDQLPKSLLEHILIDEERKLLYCYVPKVACTNWKRVLMILTGKWNGTDVLSIPGNLVHAPGVFPNLSSVNRRDRDYMLENYHKMIIVRNPFERLLSAYRNKLEGKTPSAKYFQNRVGRRIIKAYREKPSNESLEYGHDVTFKEFALFLTNRSAELADVVNNEHWQPITNLCHPCLIKYTLVGKYETLLDDALLALHTINASQVQFPRLSRTSGTAEKLHKYYSQLDLPLIRQLYKLYKHDYRIFNYDLDNIVGFDLG</sequence>
<feature type="chain" id="PRO_5036272940" description="Carbohydrate sulfotransferase" evidence="10">
    <location>
        <begin position="20"/>
        <end position="314"/>
    </location>
</feature>
<comment type="similarity">
    <text evidence="2 9">Belongs to the sulfotransferase 2 family.</text>
</comment>
<keyword evidence="6 9" id="KW-0333">Golgi apparatus</keyword>
<dbReference type="Pfam" id="PF03567">
    <property type="entry name" value="Sulfotransfer_2"/>
    <property type="match status" value="1"/>
</dbReference>
<evidence type="ECO:0000256" key="3">
    <source>
        <dbReference type="ARBA" id="ARBA00022679"/>
    </source>
</evidence>
<evidence type="ECO:0000256" key="1">
    <source>
        <dbReference type="ARBA" id="ARBA00004323"/>
    </source>
</evidence>
<dbReference type="EMBL" id="CADEBD010000288">
    <property type="protein sequence ID" value="CAB3230486.1"/>
    <property type="molecule type" value="Genomic_DNA"/>
</dbReference>
<evidence type="ECO:0000256" key="2">
    <source>
        <dbReference type="ARBA" id="ARBA00006339"/>
    </source>
</evidence>
<evidence type="ECO:0000256" key="6">
    <source>
        <dbReference type="ARBA" id="ARBA00023034"/>
    </source>
</evidence>
<reference evidence="13 14" key="1">
    <citation type="submission" date="2020-04" db="EMBL/GenBank/DDBJ databases">
        <authorList>
            <person name="Wallbank WR R."/>
            <person name="Pardo Diaz C."/>
            <person name="Kozak K."/>
            <person name="Martin S."/>
            <person name="Jiggins C."/>
            <person name="Moest M."/>
            <person name="Warren A I."/>
            <person name="Byers J.R.P. K."/>
            <person name="Montejo-Kovacevich G."/>
            <person name="Yen C E."/>
        </authorList>
    </citation>
    <scope>NUCLEOTIDE SEQUENCE [LARGE SCALE GENOMIC DNA]</scope>
</reference>
<evidence type="ECO:0000256" key="10">
    <source>
        <dbReference type="SAM" id="SignalP"/>
    </source>
</evidence>
<feature type="signal peptide" evidence="10">
    <location>
        <begin position="1"/>
        <end position="19"/>
    </location>
</feature>
<dbReference type="PANTHER" id="PTHR12137">
    <property type="entry name" value="CARBOHYDRATE SULFOTRANSFERASE"/>
    <property type="match status" value="1"/>
</dbReference>
<keyword evidence="9" id="KW-0119">Carbohydrate metabolism</keyword>
<evidence type="ECO:0000256" key="4">
    <source>
        <dbReference type="ARBA" id="ARBA00022692"/>
    </source>
</evidence>
<dbReference type="GO" id="GO:0016051">
    <property type="term" value="P:carbohydrate biosynthetic process"/>
    <property type="evidence" value="ECO:0007669"/>
    <property type="project" value="InterPro"/>
</dbReference>
<keyword evidence="7" id="KW-0472">Membrane</keyword>
<name>A0A8S0ZFI5_ARCPL</name>
<keyword evidence="5" id="KW-1133">Transmembrane helix</keyword>
<evidence type="ECO:0000313" key="14">
    <source>
        <dbReference type="Proteomes" id="UP000494256"/>
    </source>
</evidence>
<dbReference type="OrthoDB" id="2019940at2759"/>
<evidence type="ECO:0000313" key="12">
    <source>
        <dbReference type="EMBL" id="CAB3250520.1"/>
    </source>
</evidence>
<dbReference type="GO" id="GO:0000139">
    <property type="term" value="C:Golgi membrane"/>
    <property type="evidence" value="ECO:0007669"/>
    <property type="project" value="UniProtKB-SubCell"/>
</dbReference>
<evidence type="ECO:0000256" key="5">
    <source>
        <dbReference type="ARBA" id="ARBA00022989"/>
    </source>
</evidence>
<comment type="caution">
    <text evidence="11">The sequence shown here is derived from an EMBL/GenBank/DDBJ whole genome shotgun (WGS) entry which is preliminary data.</text>
</comment>
<dbReference type="Proteomes" id="UP000494106">
    <property type="component" value="Unassembled WGS sequence"/>
</dbReference>
<keyword evidence="13" id="KW-1185">Reference proteome</keyword>
<comment type="subcellular location">
    <subcellularLocation>
        <location evidence="1 9">Golgi apparatus membrane</location>
        <topology evidence="1 9">Single-pass type II membrane protein</topology>
    </subcellularLocation>
</comment>
<dbReference type="InterPro" id="IPR018011">
    <property type="entry name" value="Carb_sulfotrans_8-10"/>
</dbReference>
<accession>A0A8S0ZFI5</accession>
<dbReference type="GO" id="GO:0008146">
    <property type="term" value="F:sulfotransferase activity"/>
    <property type="evidence" value="ECO:0007669"/>
    <property type="project" value="InterPro"/>
</dbReference>
<dbReference type="Proteomes" id="UP000494256">
    <property type="component" value="Unassembled WGS sequence"/>
</dbReference>
<keyword evidence="9" id="KW-0735">Signal-anchor</keyword>
<dbReference type="InterPro" id="IPR005331">
    <property type="entry name" value="Sulfotransferase"/>
</dbReference>
<evidence type="ECO:0000256" key="9">
    <source>
        <dbReference type="RuleBase" id="RU364020"/>
    </source>
</evidence>
<evidence type="ECO:0000313" key="11">
    <source>
        <dbReference type="EMBL" id="CAB3230486.1"/>
    </source>
</evidence>
<dbReference type="EMBL" id="CADEBC010000540">
    <property type="protein sequence ID" value="CAB3250520.1"/>
    <property type="molecule type" value="Genomic_DNA"/>
</dbReference>
<evidence type="ECO:0000256" key="7">
    <source>
        <dbReference type="ARBA" id="ARBA00023136"/>
    </source>
</evidence>
<organism evidence="11 14">
    <name type="scientific">Arctia plantaginis</name>
    <name type="common">Wood tiger moth</name>
    <name type="synonym">Phalaena plantaginis</name>
    <dbReference type="NCBI Taxonomy" id="874455"/>
    <lineage>
        <taxon>Eukaryota</taxon>
        <taxon>Metazoa</taxon>
        <taxon>Ecdysozoa</taxon>
        <taxon>Arthropoda</taxon>
        <taxon>Hexapoda</taxon>
        <taxon>Insecta</taxon>
        <taxon>Pterygota</taxon>
        <taxon>Neoptera</taxon>
        <taxon>Endopterygota</taxon>
        <taxon>Lepidoptera</taxon>
        <taxon>Glossata</taxon>
        <taxon>Ditrysia</taxon>
        <taxon>Noctuoidea</taxon>
        <taxon>Erebidae</taxon>
        <taxon>Arctiinae</taxon>
        <taxon>Arctia</taxon>
    </lineage>
</organism>
<evidence type="ECO:0000256" key="8">
    <source>
        <dbReference type="ARBA" id="ARBA00023180"/>
    </source>
</evidence>